<keyword evidence="1" id="KW-0175">Coiled coil</keyword>
<dbReference type="RefSeq" id="WP_204158647.1">
    <property type="nucleotide sequence ID" value="NZ_JACSOD020000332.1"/>
</dbReference>
<accession>A0ABS2CUW9</accession>
<dbReference type="EMBL" id="JACSOD020000332">
    <property type="protein sequence ID" value="MBM6497950.1"/>
    <property type="molecule type" value="Genomic_DNA"/>
</dbReference>
<sequence length="51" mass="5964">MEAKFAKNRAKGKLSPVEIEKENVKISKQQLKIKELEEDILKAEKKLNKLR</sequence>
<name>A0ABS2CUW9_9FLAO</name>
<reference evidence="2 3" key="1">
    <citation type="submission" date="2021-02" db="EMBL/GenBank/DDBJ databases">
        <authorList>
            <person name="Jung H.S."/>
            <person name="Chun B.H."/>
            <person name="Jeon C.O."/>
        </authorList>
    </citation>
    <scope>NUCLEOTIDE SEQUENCE [LARGE SCALE GENOMIC DNA]</scope>
    <source>
        <strain evidence="2 3">LMG 25203</strain>
    </source>
</reference>
<protein>
    <submittedName>
        <fullName evidence="2">Uncharacterized protein</fullName>
    </submittedName>
</protein>
<evidence type="ECO:0000313" key="3">
    <source>
        <dbReference type="Proteomes" id="UP000759529"/>
    </source>
</evidence>
<comment type="caution">
    <text evidence="2">The sequence shown here is derived from an EMBL/GenBank/DDBJ whole genome shotgun (WGS) entry which is preliminary data.</text>
</comment>
<gene>
    <name evidence="2" type="ORF">H9X54_001350</name>
</gene>
<dbReference type="Proteomes" id="UP000759529">
    <property type="component" value="Unassembled WGS sequence"/>
</dbReference>
<evidence type="ECO:0000313" key="2">
    <source>
        <dbReference type="EMBL" id="MBM6497950.1"/>
    </source>
</evidence>
<organism evidence="2 3">
    <name type="scientific">Flavobacterium macrobrachii</name>
    <dbReference type="NCBI Taxonomy" id="591204"/>
    <lineage>
        <taxon>Bacteria</taxon>
        <taxon>Pseudomonadati</taxon>
        <taxon>Bacteroidota</taxon>
        <taxon>Flavobacteriia</taxon>
        <taxon>Flavobacteriales</taxon>
        <taxon>Flavobacteriaceae</taxon>
        <taxon>Flavobacterium</taxon>
    </lineage>
</organism>
<keyword evidence="3" id="KW-1185">Reference proteome</keyword>
<proteinExistence type="predicted"/>
<feature type="coiled-coil region" evidence="1">
    <location>
        <begin position="19"/>
        <end position="46"/>
    </location>
</feature>
<evidence type="ECO:0000256" key="1">
    <source>
        <dbReference type="SAM" id="Coils"/>
    </source>
</evidence>